<dbReference type="EMBL" id="NMQW01000005">
    <property type="protein sequence ID" value="OXM87527.1"/>
    <property type="molecule type" value="Genomic_DNA"/>
</dbReference>
<dbReference type="OrthoDB" id="9789605at2"/>
<protein>
    <submittedName>
        <fullName evidence="4">GNAT family N-acetyltransferase</fullName>
    </submittedName>
</protein>
<dbReference type="Gene3D" id="3.40.630.30">
    <property type="match status" value="1"/>
</dbReference>
<dbReference type="SUPFAM" id="SSF55729">
    <property type="entry name" value="Acyl-CoA N-acyltransferases (Nat)"/>
    <property type="match status" value="1"/>
</dbReference>
<dbReference type="InterPro" id="IPR016181">
    <property type="entry name" value="Acyl_CoA_acyltransferase"/>
</dbReference>
<name>A0A229UV97_9BACL</name>
<dbReference type="AlphaFoldDB" id="A0A229UV97"/>
<proteinExistence type="predicted"/>
<evidence type="ECO:0000313" key="4">
    <source>
        <dbReference type="EMBL" id="OXM87527.1"/>
    </source>
</evidence>
<gene>
    <name evidence="4" type="ORF">CF651_05235</name>
</gene>
<dbReference type="PANTHER" id="PTHR43800">
    <property type="entry name" value="PEPTIDYL-LYSINE N-ACETYLTRANSFERASE YJAB"/>
    <property type="match status" value="1"/>
</dbReference>
<dbReference type="PROSITE" id="PS51186">
    <property type="entry name" value="GNAT"/>
    <property type="match status" value="1"/>
</dbReference>
<reference evidence="4 5" key="1">
    <citation type="submission" date="2017-07" db="EMBL/GenBank/DDBJ databases">
        <title>Genome sequencing and assembly of Paenibacillus rigui.</title>
        <authorList>
            <person name="Mayilraj S."/>
        </authorList>
    </citation>
    <scope>NUCLEOTIDE SEQUENCE [LARGE SCALE GENOMIC DNA]</scope>
    <source>
        <strain evidence="4 5">JCM 16352</strain>
    </source>
</reference>
<evidence type="ECO:0000256" key="2">
    <source>
        <dbReference type="ARBA" id="ARBA00023315"/>
    </source>
</evidence>
<accession>A0A229UV97</accession>
<evidence type="ECO:0000313" key="5">
    <source>
        <dbReference type="Proteomes" id="UP000215509"/>
    </source>
</evidence>
<feature type="domain" description="N-acetyltransferase" evidence="3">
    <location>
        <begin position="3"/>
        <end position="147"/>
    </location>
</feature>
<evidence type="ECO:0000259" key="3">
    <source>
        <dbReference type="PROSITE" id="PS51186"/>
    </source>
</evidence>
<dbReference type="Pfam" id="PF13508">
    <property type="entry name" value="Acetyltransf_7"/>
    <property type="match status" value="1"/>
</dbReference>
<dbReference type="InterPro" id="IPR000182">
    <property type="entry name" value="GNAT_dom"/>
</dbReference>
<dbReference type="CDD" id="cd04301">
    <property type="entry name" value="NAT_SF"/>
    <property type="match status" value="1"/>
</dbReference>
<organism evidence="4 5">
    <name type="scientific">Paenibacillus rigui</name>
    <dbReference type="NCBI Taxonomy" id="554312"/>
    <lineage>
        <taxon>Bacteria</taxon>
        <taxon>Bacillati</taxon>
        <taxon>Bacillota</taxon>
        <taxon>Bacilli</taxon>
        <taxon>Bacillales</taxon>
        <taxon>Paenibacillaceae</taxon>
        <taxon>Paenibacillus</taxon>
    </lineage>
</organism>
<keyword evidence="5" id="KW-1185">Reference proteome</keyword>
<dbReference type="Proteomes" id="UP000215509">
    <property type="component" value="Unassembled WGS sequence"/>
</dbReference>
<keyword evidence="1 4" id="KW-0808">Transferase</keyword>
<keyword evidence="2" id="KW-0012">Acyltransferase</keyword>
<comment type="caution">
    <text evidence="4">The sequence shown here is derived from an EMBL/GenBank/DDBJ whole genome shotgun (WGS) entry which is preliminary data.</text>
</comment>
<dbReference type="PANTHER" id="PTHR43800:SF1">
    <property type="entry name" value="PEPTIDYL-LYSINE N-ACETYLTRANSFERASE YJAB"/>
    <property type="match status" value="1"/>
</dbReference>
<dbReference type="GO" id="GO:0016747">
    <property type="term" value="F:acyltransferase activity, transferring groups other than amino-acyl groups"/>
    <property type="evidence" value="ECO:0007669"/>
    <property type="project" value="InterPro"/>
</dbReference>
<evidence type="ECO:0000256" key="1">
    <source>
        <dbReference type="ARBA" id="ARBA00022679"/>
    </source>
</evidence>
<dbReference type="RefSeq" id="WP_094013823.1">
    <property type="nucleotide sequence ID" value="NZ_NMQW01000005.1"/>
</dbReference>
<sequence length="153" mass="17583">MIHSIGPYQEEHHQQLVDIWFRAVKLTHTFLNERDIQFYHNIVQNGALKEVEVWVYFNANENPIGFIGLEGAKVEMLFVDPNYHGQGVGTSLLQYAETIKGSHLEVDVNEQNEAAHKFYKRYGFVQEGRSELDSAGRPFPLLHLTLKSKNEGL</sequence>